<feature type="region of interest" description="Disordered" evidence="1">
    <location>
        <begin position="637"/>
        <end position="689"/>
    </location>
</feature>
<feature type="compositionally biased region" description="Basic and acidic residues" evidence="1">
    <location>
        <begin position="504"/>
        <end position="516"/>
    </location>
</feature>
<feature type="compositionally biased region" description="Acidic residues" evidence="1">
    <location>
        <begin position="665"/>
        <end position="682"/>
    </location>
</feature>
<feature type="region of interest" description="Disordered" evidence="1">
    <location>
        <begin position="104"/>
        <end position="148"/>
    </location>
</feature>
<evidence type="ECO:0000256" key="1">
    <source>
        <dbReference type="SAM" id="MobiDB-lite"/>
    </source>
</evidence>
<evidence type="ECO:0000313" key="2">
    <source>
        <dbReference type="EMBL" id="CAB9510059.1"/>
    </source>
</evidence>
<organism evidence="2 3">
    <name type="scientific">Seminavis robusta</name>
    <dbReference type="NCBI Taxonomy" id="568900"/>
    <lineage>
        <taxon>Eukaryota</taxon>
        <taxon>Sar</taxon>
        <taxon>Stramenopiles</taxon>
        <taxon>Ochrophyta</taxon>
        <taxon>Bacillariophyta</taxon>
        <taxon>Bacillariophyceae</taxon>
        <taxon>Bacillariophycidae</taxon>
        <taxon>Naviculales</taxon>
        <taxon>Naviculaceae</taxon>
        <taxon>Seminavis</taxon>
    </lineage>
</organism>
<sequence length="689" mass="77720">MLNSNSTNKDNHKSSSARGVSLHIRKQLAKDIHRAGGIEAIGLENDGKTLDQILKQKEHLYGKRGSTERRQVRNLFHKWKNYSPEKYCEQVVIPLVLADTATEDTASHTADSSFDVPTPEPTPSQIPPPKPSRTAARTKSIPSLSEKPKPAITKPASFFFEKPEPTTMSRDNSFTIKVNTERPEANREVMVYELDRIQGVGDKQNQLFSGFWIVMPIDFRYILDDDETTHWKVSVIAKNKLLLSIQAWNYSALHDRDEFKKCVTKNDLEAMDGAMHDLIDEKTCEVYEDRKWKHLILEFEQDVHLSTKEIYDNDVVELEPLLLPITVKHPKNPKLKYTSMFASWKVARIDVKARKMGKVGKKEKKSNAARQLEALMNGISIHNDDTVLAPVDSESEEEESEEEESEDEESEEEERMKICDIEMLTAPVASIAPVKPSPVFSLETVPKLSPVPQGMPSVLFAAAPTGSLAPNPPTRDTQEMTEELRKNSFKPRPSSRVSRAYTAEQRRKERRAEKQNQARLKNPTPGIDENFLQGLIVAADTSHEKTKEIMAKSKTPTEESVDTDSEADTDDEGSDNEDSVDAYRHARRMEKAHELLKEEKGGDIAWCDAMIADLEKFVSENEAGLDDLLAEDDINALLGEDSGSDDGESSDNATVRRKRSWNETSSDEETDTDIEMDGEELLEPPTKRK</sequence>
<feature type="compositionally biased region" description="Acidic residues" evidence="1">
    <location>
        <begin position="559"/>
        <end position="580"/>
    </location>
</feature>
<dbReference type="Proteomes" id="UP001153069">
    <property type="component" value="Unassembled WGS sequence"/>
</dbReference>
<dbReference type="OrthoDB" id="57212at2759"/>
<feature type="region of interest" description="Disordered" evidence="1">
    <location>
        <begin position="383"/>
        <end position="415"/>
    </location>
</feature>
<name>A0A9N8DZM2_9STRA</name>
<feature type="compositionally biased region" description="Basic and acidic residues" evidence="1">
    <location>
        <begin position="476"/>
        <end position="486"/>
    </location>
</feature>
<feature type="region of interest" description="Disordered" evidence="1">
    <location>
        <begin position="1"/>
        <end position="21"/>
    </location>
</feature>
<comment type="caution">
    <text evidence="2">The sequence shown here is derived from an EMBL/GenBank/DDBJ whole genome shotgun (WGS) entry which is preliminary data.</text>
</comment>
<keyword evidence="3" id="KW-1185">Reference proteome</keyword>
<dbReference type="EMBL" id="CAICTM010000417">
    <property type="protein sequence ID" value="CAB9510059.1"/>
    <property type="molecule type" value="Genomic_DNA"/>
</dbReference>
<feature type="compositionally biased region" description="Acidic residues" evidence="1">
    <location>
        <begin position="393"/>
        <end position="413"/>
    </location>
</feature>
<dbReference type="AlphaFoldDB" id="A0A9N8DZM2"/>
<feature type="compositionally biased region" description="Pro residues" evidence="1">
    <location>
        <begin position="118"/>
        <end position="131"/>
    </location>
</feature>
<protein>
    <submittedName>
        <fullName evidence="2">Uncharacterized protein</fullName>
    </submittedName>
</protein>
<feature type="compositionally biased region" description="Basic and acidic residues" evidence="1">
    <location>
        <begin position="541"/>
        <end position="557"/>
    </location>
</feature>
<proteinExistence type="predicted"/>
<evidence type="ECO:0000313" key="3">
    <source>
        <dbReference type="Proteomes" id="UP001153069"/>
    </source>
</evidence>
<gene>
    <name evidence="2" type="ORF">SEMRO_418_G138900.1</name>
</gene>
<feature type="region of interest" description="Disordered" evidence="1">
    <location>
        <begin position="463"/>
        <end position="585"/>
    </location>
</feature>
<accession>A0A9N8DZM2</accession>
<feature type="compositionally biased region" description="Polar residues" evidence="1">
    <location>
        <begin position="1"/>
        <end position="18"/>
    </location>
</feature>
<reference evidence="2" key="1">
    <citation type="submission" date="2020-06" db="EMBL/GenBank/DDBJ databases">
        <authorList>
            <consortium name="Plant Systems Biology data submission"/>
        </authorList>
    </citation>
    <scope>NUCLEOTIDE SEQUENCE</scope>
    <source>
        <strain evidence="2">D6</strain>
    </source>
</reference>